<comment type="caution">
    <text evidence="1">The sequence shown here is derived from an EMBL/GenBank/DDBJ whole genome shotgun (WGS) entry which is preliminary data.</text>
</comment>
<protein>
    <submittedName>
        <fullName evidence="1">Uncharacterized protein</fullName>
    </submittedName>
</protein>
<sequence length="74" mass="8533">MKTNYIHKCVCKVPHAIYGPAIDVCIEEENGKYWVDNDEYSSQVNYCPFCGSKAPTQIAEKEFIIQEIREDLCI</sequence>
<accession>A0A0F9KWE1</accession>
<gene>
    <name evidence="1" type="ORF">LCGC14_1283020</name>
</gene>
<proteinExistence type="predicted"/>
<name>A0A0F9KWE1_9ZZZZ</name>
<dbReference type="AlphaFoldDB" id="A0A0F9KWE1"/>
<dbReference type="EMBL" id="LAZR01007318">
    <property type="protein sequence ID" value="KKM86038.1"/>
    <property type="molecule type" value="Genomic_DNA"/>
</dbReference>
<organism evidence="1">
    <name type="scientific">marine sediment metagenome</name>
    <dbReference type="NCBI Taxonomy" id="412755"/>
    <lineage>
        <taxon>unclassified sequences</taxon>
        <taxon>metagenomes</taxon>
        <taxon>ecological metagenomes</taxon>
    </lineage>
</organism>
<evidence type="ECO:0000313" key="1">
    <source>
        <dbReference type="EMBL" id="KKM86038.1"/>
    </source>
</evidence>
<reference evidence="1" key="1">
    <citation type="journal article" date="2015" name="Nature">
        <title>Complex archaea that bridge the gap between prokaryotes and eukaryotes.</title>
        <authorList>
            <person name="Spang A."/>
            <person name="Saw J.H."/>
            <person name="Jorgensen S.L."/>
            <person name="Zaremba-Niedzwiedzka K."/>
            <person name="Martijn J."/>
            <person name="Lind A.E."/>
            <person name="van Eijk R."/>
            <person name="Schleper C."/>
            <person name="Guy L."/>
            <person name="Ettema T.J."/>
        </authorList>
    </citation>
    <scope>NUCLEOTIDE SEQUENCE</scope>
</reference>